<organism evidence="2 3">
    <name type="scientific">Linum tenue</name>
    <dbReference type="NCBI Taxonomy" id="586396"/>
    <lineage>
        <taxon>Eukaryota</taxon>
        <taxon>Viridiplantae</taxon>
        <taxon>Streptophyta</taxon>
        <taxon>Embryophyta</taxon>
        <taxon>Tracheophyta</taxon>
        <taxon>Spermatophyta</taxon>
        <taxon>Magnoliopsida</taxon>
        <taxon>eudicotyledons</taxon>
        <taxon>Gunneridae</taxon>
        <taxon>Pentapetalae</taxon>
        <taxon>rosids</taxon>
        <taxon>fabids</taxon>
        <taxon>Malpighiales</taxon>
        <taxon>Linaceae</taxon>
        <taxon>Linum</taxon>
    </lineage>
</organism>
<proteinExistence type="predicted"/>
<sequence>MCFHSQVLSNGRYKSVHHRAVTSKERSRVSLAMFYAPDKDAVIGPVEDLIDGEHPRMYREYRYSEFLEEFGKQEGTGWMVKETFRPREGIK</sequence>
<feature type="domain" description="Isopenicillin N synthase-like Fe(2+) 2OG dioxygenase" evidence="1">
    <location>
        <begin position="6"/>
        <end position="37"/>
    </location>
</feature>
<dbReference type="PANTHER" id="PTHR47990">
    <property type="entry name" value="2-OXOGLUTARATE (2OG) AND FE(II)-DEPENDENT OXYGENASE SUPERFAMILY PROTEIN-RELATED"/>
    <property type="match status" value="1"/>
</dbReference>
<protein>
    <recommendedName>
        <fullName evidence="1">Isopenicillin N synthase-like Fe(2+) 2OG dioxygenase domain-containing protein</fullName>
    </recommendedName>
</protein>
<dbReference type="InterPro" id="IPR050231">
    <property type="entry name" value="Iron_ascorbate_oxido_reductase"/>
</dbReference>
<comment type="caution">
    <text evidence="2">The sequence shown here is derived from an EMBL/GenBank/DDBJ whole genome shotgun (WGS) entry which is preliminary data.</text>
</comment>
<evidence type="ECO:0000259" key="1">
    <source>
        <dbReference type="Pfam" id="PF03171"/>
    </source>
</evidence>
<dbReference type="Gene3D" id="2.60.120.330">
    <property type="entry name" value="B-lactam Antibiotic, Isopenicillin N Synthase, Chain"/>
    <property type="match status" value="1"/>
</dbReference>
<dbReference type="Pfam" id="PF03171">
    <property type="entry name" value="2OG-FeII_Oxy"/>
    <property type="match status" value="1"/>
</dbReference>
<dbReference type="InterPro" id="IPR027443">
    <property type="entry name" value="IPNS-like_sf"/>
</dbReference>
<dbReference type="SUPFAM" id="SSF51197">
    <property type="entry name" value="Clavaminate synthase-like"/>
    <property type="match status" value="1"/>
</dbReference>
<gene>
    <name evidence="2" type="ORF">LITE_LOCUS6721</name>
</gene>
<dbReference type="EMBL" id="CAMGYJ010000003">
    <property type="protein sequence ID" value="CAI0390417.1"/>
    <property type="molecule type" value="Genomic_DNA"/>
</dbReference>
<evidence type="ECO:0000313" key="3">
    <source>
        <dbReference type="Proteomes" id="UP001154282"/>
    </source>
</evidence>
<keyword evidence="3" id="KW-1185">Reference proteome</keyword>
<name>A0AAV0HYL0_9ROSI</name>
<dbReference type="InterPro" id="IPR044861">
    <property type="entry name" value="IPNS-like_FE2OG_OXY"/>
</dbReference>
<reference evidence="2" key="1">
    <citation type="submission" date="2022-08" db="EMBL/GenBank/DDBJ databases">
        <authorList>
            <person name="Gutierrez-Valencia J."/>
        </authorList>
    </citation>
    <scope>NUCLEOTIDE SEQUENCE</scope>
</reference>
<dbReference type="AlphaFoldDB" id="A0AAV0HYL0"/>
<accession>A0AAV0HYL0</accession>
<evidence type="ECO:0000313" key="2">
    <source>
        <dbReference type="EMBL" id="CAI0390417.1"/>
    </source>
</evidence>
<dbReference type="Proteomes" id="UP001154282">
    <property type="component" value="Unassembled WGS sequence"/>
</dbReference>